<feature type="domain" description="KilA-N DNA-binding" evidence="1">
    <location>
        <begin position="11"/>
        <end position="95"/>
    </location>
</feature>
<dbReference type="AlphaFoldDB" id="H1DEI9"/>
<name>H1DEI9_9BACT</name>
<organism evidence="2 3">
    <name type="scientific">Odoribacter laneus YIT 12061</name>
    <dbReference type="NCBI Taxonomy" id="742817"/>
    <lineage>
        <taxon>Bacteria</taxon>
        <taxon>Pseudomonadati</taxon>
        <taxon>Bacteroidota</taxon>
        <taxon>Bacteroidia</taxon>
        <taxon>Bacteroidales</taxon>
        <taxon>Odoribacteraceae</taxon>
        <taxon>Odoribacter</taxon>
    </lineage>
</organism>
<comment type="caution">
    <text evidence="2">The sequence shown here is derived from an EMBL/GenBank/DDBJ whole genome shotgun (WGS) entry which is preliminary data.</text>
</comment>
<dbReference type="STRING" id="742817.HMPREF9449_00675"/>
<dbReference type="RefSeq" id="WP_009135823.1">
    <property type="nucleotide sequence ID" value="NZ_JH594596.1"/>
</dbReference>
<dbReference type="Pfam" id="PF10543">
    <property type="entry name" value="ORF6N"/>
    <property type="match status" value="1"/>
</dbReference>
<dbReference type="PATRIC" id="fig|742817.3.peg.721"/>
<evidence type="ECO:0000313" key="2">
    <source>
        <dbReference type="EMBL" id="EHP49889.1"/>
    </source>
</evidence>
<dbReference type="InterPro" id="IPR018873">
    <property type="entry name" value="KilA-N_DNA-bd_domain"/>
</dbReference>
<keyword evidence="3" id="KW-1185">Reference proteome</keyword>
<dbReference type="eggNOG" id="COG1502">
    <property type="taxonomic scope" value="Bacteria"/>
</dbReference>
<gene>
    <name evidence="2" type="ORF">HMPREF9449_00675</name>
</gene>
<dbReference type="GeneID" id="98068302"/>
<sequence length="185" mass="20731">MDTLSFEQVEKKIITLWNTPVILDSDVAGLYGVETKRVNEAVSNNPDKFPTGYIIRLEKTEWDGLKSKFSTSIKGGKTKLPFAFTERGLYMLATILKSEQATQTTLAIIDAFYKLRLLTRQLTALPEADEPTRKSILQKSGQLIADLLTDELPTVTTETTVELNLAVLKIKHSVTKNSRPEETNQ</sequence>
<dbReference type="Proteomes" id="UP000004892">
    <property type="component" value="Unassembled WGS sequence"/>
</dbReference>
<evidence type="ECO:0000313" key="3">
    <source>
        <dbReference type="Proteomes" id="UP000004892"/>
    </source>
</evidence>
<evidence type="ECO:0000259" key="1">
    <source>
        <dbReference type="Pfam" id="PF10543"/>
    </source>
</evidence>
<dbReference type="EMBL" id="ADMC01000008">
    <property type="protein sequence ID" value="EHP49889.1"/>
    <property type="molecule type" value="Genomic_DNA"/>
</dbReference>
<proteinExistence type="predicted"/>
<reference evidence="2 3" key="1">
    <citation type="submission" date="2012-01" db="EMBL/GenBank/DDBJ databases">
        <title>The Genome Sequence of Odoribacter laneus YIT 12061.</title>
        <authorList>
            <consortium name="The Broad Institute Genome Sequencing Platform"/>
            <person name="Earl A."/>
            <person name="Ward D."/>
            <person name="Feldgarden M."/>
            <person name="Gevers D."/>
            <person name="Morotomi M."/>
            <person name="Young S.K."/>
            <person name="Zeng Q."/>
            <person name="Gargeya S."/>
            <person name="Fitzgerald M."/>
            <person name="Haas B."/>
            <person name="Abouelleil A."/>
            <person name="Alvarado L."/>
            <person name="Arachchi H.M."/>
            <person name="Berlin A."/>
            <person name="Chapman S.B."/>
            <person name="Gearin G."/>
            <person name="Goldberg J."/>
            <person name="Griggs A."/>
            <person name="Gujja S."/>
            <person name="Hansen M."/>
            <person name="Heiman D."/>
            <person name="Howarth C."/>
            <person name="Larimer J."/>
            <person name="Lui A."/>
            <person name="MacDonald P.J.P."/>
            <person name="McCowen C."/>
            <person name="Montmayeur A."/>
            <person name="Murphy C."/>
            <person name="Neiman D."/>
            <person name="Pearson M."/>
            <person name="Priest M."/>
            <person name="Roberts A."/>
            <person name="Saif S."/>
            <person name="Shea T."/>
            <person name="Sisk P."/>
            <person name="Stolte C."/>
            <person name="Sykes S."/>
            <person name="Wortman J."/>
            <person name="Nusbaum C."/>
            <person name="Birren B."/>
        </authorList>
    </citation>
    <scope>NUCLEOTIDE SEQUENCE [LARGE SCALE GENOMIC DNA]</scope>
    <source>
        <strain evidence="2 3">YIT 12061</strain>
    </source>
</reference>
<accession>H1DEI9</accession>
<dbReference type="HOGENOM" id="CLU_055403_3_0_10"/>
<protein>
    <recommendedName>
        <fullName evidence="1">KilA-N DNA-binding domain-containing protein</fullName>
    </recommendedName>
</protein>